<dbReference type="WBParaSite" id="MBELARI_LOCUS14972">
    <property type="protein sequence ID" value="MBELARI_LOCUS14972"/>
    <property type="gene ID" value="MBELARI_LOCUS14972"/>
</dbReference>
<reference evidence="2" key="1">
    <citation type="submission" date="2024-02" db="UniProtKB">
        <authorList>
            <consortium name="WormBaseParasite"/>
        </authorList>
    </citation>
    <scope>IDENTIFICATION</scope>
</reference>
<evidence type="ECO:0000313" key="2">
    <source>
        <dbReference type="WBParaSite" id="MBELARI_LOCUS14972"/>
    </source>
</evidence>
<proteinExistence type="predicted"/>
<keyword evidence="1" id="KW-1185">Reference proteome</keyword>
<dbReference type="AlphaFoldDB" id="A0AAF3ELP9"/>
<accession>A0AAF3ELP9</accession>
<dbReference type="Proteomes" id="UP000887575">
    <property type="component" value="Unassembled WGS sequence"/>
</dbReference>
<name>A0AAF3ELP9_9BILA</name>
<dbReference type="PROSITE" id="PS50216">
    <property type="entry name" value="DHHC"/>
    <property type="match status" value="1"/>
</dbReference>
<protein>
    <submittedName>
        <fullName evidence="2">Uncharacterized protein</fullName>
    </submittedName>
</protein>
<sequence length="274" mass="31310">MSGRSFPSSITSWVSHCSSSISGSAGHCTSGVKLDFVLLEVAKPYGTEGLVTLPRIYLLHLYRFAVSWIIICVRNGTPKSENHFRRREFSSDGDEESDEDGSQYISLIGTYTKTVRCSHTYPGVKLQKQTRPRCWRDVAIMDVDSKPTFVLKTSWMFHKDKLPETMATITDLTCQSYSTCFEADTKTDGDPKANNLFNRKRYLPDQSHSRYDDATNGHSFVHFCSERNCYTMERDHFGDRIRYCYECRFVKPDRIHCSSCGFCVLKSATITILD</sequence>
<evidence type="ECO:0000313" key="1">
    <source>
        <dbReference type="Proteomes" id="UP000887575"/>
    </source>
</evidence>
<organism evidence="1 2">
    <name type="scientific">Mesorhabditis belari</name>
    <dbReference type="NCBI Taxonomy" id="2138241"/>
    <lineage>
        <taxon>Eukaryota</taxon>
        <taxon>Metazoa</taxon>
        <taxon>Ecdysozoa</taxon>
        <taxon>Nematoda</taxon>
        <taxon>Chromadorea</taxon>
        <taxon>Rhabditida</taxon>
        <taxon>Rhabditina</taxon>
        <taxon>Rhabditomorpha</taxon>
        <taxon>Rhabditoidea</taxon>
        <taxon>Rhabditidae</taxon>
        <taxon>Mesorhabditinae</taxon>
        <taxon>Mesorhabditis</taxon>
    </lineage>
</organism>